<dbReference type="RefSeq" id="WP_111716181.1">
    <property type="nucleotide sequence ID" value="NZ_JBHSSR010000013.1"/>
</dbReference>
<dbReference type="GO" id="GO:0006089">
    <property type="term" value="P:lactate metabolic process"/>
    <property type="evidence" value="ECO:0007669"/>
    <property type="project" value="TreeGrafter"/>
</dbReference>
<dbReference type="SUPFAM" id="SSF56327">
    <property type="entry name" value="LDH C-terminal domain-like"/>
    <property type="match status" value="1"/>
</dbReference>
<protein>
    <submittedName>
        <fullName evidence="7">L-lactate dehydrogenase</fullName>
    </submittedName>
</protein>
<dbReference type="Proteomes" id="UP000249808">
    <property type="component" value="Unassembled WGS sequence"/>
</dbReference>
<evidence type="ECO:0000256" key="1">
    <source>
        <dbReference type="ARBA" id="ARBA00006054"/>
    </source>
</evidence>
<dbReference type="PRINTS" id="PR00086">
    <property type="entry name" value="LLDHDRGNASE"/>
</dbReference>
<feature type="binding site" evidence="3">
    <location>
        <begin position="122"/>
        <end position="124"/>
    </location>
    <ligand>
        <name>NAD(+)</name>
        <dbReference type="ChEBI" id="CHEBI:57540"/>
    </ligand>
</feature>
<feature type="binding site" evidence="3">
    <location>
        <position position="34"/>
    </location>
    <ligand>
        <name>NAD(+)</name>
        <dbReference type="ChEBI" id="CHEBI:57540"/>
    </ligand>
</feature>
<feature type="active site" description="Proton acceptor" evidence="2">
    <location>
        <position position="179"/>
    </location>
</feature>
<dbReference type="Pfam" id="PF00056">
    <property type="entry name" value="Ldh_1_N"/>
    <property type="match status" value="1"/>
</dbReference>
<evidence type="ECO:0000259" key="6">
    <source>
        <dbReference type="Pfam" id="PF02866"/>
    </source>
</evidence>
<dbReference type="InterPro" id="IPR001236">
    <property type="entry name" value="Lactate/malate_DH_N"/>
</dbReference>
<comment type="similarity">
    <text evidence="1">Belongs to the LDH/MDH superfamily. LDH family.</text>
</comment>
<dbReference type="InterPro" id="IPR015955">
    <property type="entry name" value="Lactate_DH/Glyco_Ohase_4_C"/>
</dbReference>
<evidence type="ECO:0000256" key="2">
    <source>
        <dbReference type="PIRSR" id="PIRSR000102-1"/>
    </source>
</evidence>
<dbReference type="InterPro" id="IPR001557">
    <property type="entry name" value="L-lactate/malate_DH"/>
</dbReference>
<dbReference type="PANTHER" id="PTHR43128">
    <property type="entry name" value="L-2-HYDROXYCARBOXYLATE DEHYDROGENASE (NAD(P)(+))"/>
    <property type="match status" value="1"/>
</dbReference>
<evidence type="ECO:0000256" key="3">
    <source>
        <dbReference type="PIRSR" id="PIRSR000102-3"/>
    </source>
</evidence>
<evidence type="ECO:0000313" key="7">
    <source>
        <dbReference type="EMBL" id="RAK44755.1"/>
    </source>
</evidence>
<organism evidence="7 8">
    <name type="scientific">Macrococcus epidermidis</name>
    <dbReference type="NCBI Taxonomy" id="1902580"/>
    <lineage>
        <taxon>Bacteria</taxon>
        <taxon>Bacillati</taxon>
        <taxon>Bacillota</taxon>
        <taxon>Bacilli</taxon>
        <taxon>Bacillales</taxon>
        <taxon>Staphylococcaceae</taxon>
        <taxon>Macrococcus</taxon>
    </lineage>
</organism>
<evidence type="ECO:0000313" key="8">
    <source>
        <dbReference type="Proteomes" id="UP000249808"/>
    </source>
</evidence>
<keyword evidence="8" id="KW-1185">Reference proteome</keyword>
<dbReference type="PIRSF" id="PIRSF000102">
    <property type="entry name" value="Lac_mal_DH"/>
    <property type="match status" value="1"/>
</dbReference>
<gene>
    <name evidence="7" type="ORF">BHU61_08565</name>
</gene>
<keyword evidence="4" id="KW-0560">Oxidoreductase</keyword>
<accession>A0A327ZRF0</accession>
<dbReference type="SUPFAM" id="SSF51735">
    <property type="entry name" value="NAD(P)-binding Rossmann-fold domains"/>
    <property type="match status" value="1"/>
</dbReference>
<dbReference type="InterPro" id="IPR036291">
    <property type="entry name" value="NAD(P)-bd_dom_sf"/>
</dbReference>
<dbReference type="EMBL" id="PZJH01000003">
    <property type="protein sequence ID" value="RAK44755.1"/>
    <property type="molecule type" value="Genomic_DNA"/>
</dbReference>
<evidence type="ECO:0000256" key="4">
    <source>
        <dbReference type="RuleBase" id="RU003369"/>
    </source>
</evidence>
<feature type="domain" description="Lactate/malate dehydrogenase N-terminal" evidence="5">
    <location>
        <begin position="4"/>
        <end position="146"/>
    </location>
</feature>
<dbReference type="GO" id="GO:0004459">
    <property type="term" value="F:L-lactate dehydrogenase (NAD+) activity"/>
    <property type="evidence" value="ECO:0007669"/>
    <property type="project" value="TreeGrafter"/>
</dbReference>
<dbReference type="AlphaFoldDB" id="A0A327ZRF0"/>
<dbReference type="Gene3D" id="3.40.50.720">
    <property type="entry name" value="NAD(P)-binding Rossmann-like Domain"/>
    <property type="match status" value="1"/>
</dbReference>
<dbReference type="Pfam" id="PF02866">
    <property type="entry name" value="Ldh_1_C"/>
    <property type="match status" value="1"/>
</dbReference>
<feature type="domain" description="Lactate/malate dehydrogenase C-terminal" evidence="6">
    <location>
        <begin position="149"/>
        <end position="316"/>
    </location>
</feature>
<sequence length="318" mass="34557">MNSKIGIVGLGHVGSQVLTEVIQLGIFREIVGIDIIEHLSDGEALDHQHTRSLYSTNNVNIKGGSITDLNDADVIIIAAGESIQQGSEAPDRTLLTEASTRVIRDVMGQITKVTKDAIVIIITNPLDTILYIAQTEFDYPKEKIFGTGTTLDSARLRSVIGDYYNVDAKSVQANMLGEHGMTAFPAFSKITIDGIPISEYTQIVGKELINEDEIKDYVVQVANDVLNYKGYTNAGIAKVAATLAKAVILDERSVFPVCTVIDKEYGYSGDVAFSIPSIIGKDGVVQKLEVVLNEKELKLLHDSASYIKEIIAKAQKVK</sequence>
<reference evidence="7 8" key="1">
    <citation type="journal article" date="2018" name="Front. Microbiol.">
        <title>Description and Comparative Genomics of Macrococcus caseolyticus subsp. hominis subsp. nov., Macrococcus goetzii sp. nov., Macrococcus epidermidis sp. nov., and Macrococcus bohemicus sp. nov., Novel Macrococci From Human Clinical Material With Virulence Potential and Suspected Uptake of Foreign DNA by Natural Transformation.</title>
        <authorList>
            <person name="Maslanova I."/>
            <person name="Wertheimer Z."/>
            <person name="Sedlacek I."/>
            <person name="Svec P."/>
            <person name="Indrakova A."/>
            <person name="Kovarovic V."/>
            <person name="Schumann P."/>
            <person name="Sproer C."/>
            <person name="Kralova S."/>
            <person name="Sedo O."/>
            <person name="Kristofova L."/>
            <person name="Vrbovska V."/>
            <person name="Fuzik T."/>
            <person name="Petras P."/>
            <person name="Zdrahal Z."/>
            <person name="Ruzickova V."/>
            <person name="Doskar J."/>
            <person name="Pantucek R."/>
        </authorList>
    </citation>
    <scope>NUCLEOTIDE SEQUENCE [LARGE SCALE GENOMIC DNA]</scope>
    <source>
        <strain evidence="7 8">01/688</strain>
    </source>
</reference>
<evidence type="ECO:0000259" key="5">
    <source>
        <dbReference type="Pfam" id="PF00056"/>
    </source>
</evidence>
<keyword evidence="3" id="KW-0520">NAD</keyword>
<dbReference type="PANTHER" id="PTHR43128:SF31">
    <property type="entry name" value="L-LACTATE DEHYDROGENASE"/>
    <property type="match status" value="1"/>
</dbReference>
<dbReference type="Gene3D" id="3.90.110.10">
    <property type="entry name" value="Lactate dehydrogenase/glycoside hydrolase, family 4, C-terminal"/>
    <property type="match status" value="1"/>
</dbReference>
<feature type="binding site" evidence="3">
    <location>
        <begin position="9"/>
        <end position="14"/>
    </location>
    <ligand>
        <name>NAD(+)</name>
        <dbReference type="ChEBI" id="CHEBI:57540"/>
    </ligand>
</feature>
<name>A0A327ZRF0_9STAP</name>
<proteinExistence type="inferred from homology"/>
<dbReference type="InterPro" id="IPR022383">
    <property type="entry name" value="Lactate/malate_DH_C"/>
</dbReference>
<comment type="caution">
    <text evidence="7">The sequence shown here is derived from an EMBL/GenBank/DDBJ whole genome shotgun (WGS) entry which is preliminary data.</text>
</comment>